<gene>
    <name evidence="8" type="ORF">ASPSYDRAFT_154630</name>
</gene>
<evidence type="ECO:0000256" key="2">
    <source>
        <dbReference type="ARBA" id="ARBA00023015"/>
    </source>
</evidence>
<dbReference type="SMART" id="SM00906">
    <property type="entry name" value="Fungal_trans"/>
    <property type="match status" value="1"/>
</dbReference>
<organism evidence="8 9">
    <name type="scientific">Aspergillus sydowii CBS 593.65</name>
    <dbReference type="NCBI Taxonomy" id="1036612"/>
    <lineage>
        <taxon>Eukaryota</taxon>
        <taxon>Fungi</taxon>
        <taxon>Dikarya</taxon>
        <taxon>Ascomycota</taxon>
        <taxon>Pezizomycotina</taxon>
        <taxon>Eurotiomycetes</taxon>
        <taxon>Eurotiomycetidae</taxon>
        <taxon>Eurotiales</taxon>
        <taxon>Aspergillaceae</taxon>
        <taxon>Aspergillus</taxon>
        <taxon>Aspergillus subgen. Nidulantes</taxon>
    </lineage>
</organism>
<protein>
    <recommendedName>
        <fullName evidence="7">Xylanolytic transcriptional activator regulatory domain-containing protein</fullName>
    </recommendedName>
</protein>
<dbReference type="Proteomes" id="UP000184356">
    <property type="component" value="Unassembled WGS sequence"/>
</dbReference>
<keyword evidence="2" id="KW-0805">Transcription regulation</keyword>
<keyword evidence="4" id="KW-0804">Transcription</keyword>
<dbReference type="InterPro" id="IPR052073">
    <property type="entry name" value="Amide_Lactam_Regulators"/>
</dbReference>
<dbReference type="GO" id="GO:0003677">
    <property type="term" value="F:DNA binding"/>
    <property type="evidence" value="ECO:0007669"/>
    <property type="project" value="UniProtKB-KW"/>
</dbReference>
<dbReference type="GeneID" id="63758457"/>
<reference evidence="9" key="1">
    <citation type="journal article" date="2017" name="Genome Biol.">
        <title>Comparative genomics reveals high biological diversity and specific adaptations in the industrially and medically important fungal genus Aspergillus.</title>
        <authorList>
            <person name="de Vries R.P."/>
            <person name="Riley R."/>
            <person name="Wiebenga A."/>
            <person name="Aguilar-Osorio G."/>
            <person name="Amillis S."/>
            <person name="Uchima C.A."/>
            <person name="Anderluh G."/>
            <person name="Asadollahi M."/>
            <person name="Askin M."/>
            <person name="Barry K."/>
            <person name="Battaglia E."/>
            <person name="Bayram O."/>
            <person name="Benocci T."/>
            <person name="Braus-Stromeyer S.A."/>
            <person name="Caldana C."/>
            <person name="Canovas D."/>
            <person name="Cerqueira G.C."/>
            <person name="Chen F."/>
            <person name="Chen W."/>
            <person name="Choi C."/>
            <person name="Clum A."/>
            <person name="Dos Santos R.A."/>
            <person name="Damasio A.R."/>
            <person name="Diallinas G."/>
            <person name="Emri T."/>
            <person name="Fekete E."/>
            <person name="Flipphi M."/>
            <person name="Freyberg S."/>
            <person name="Gallo A."/>
            <person name="Gournas C."/>
            <person name="Habgood R."/>
            <person name="Hainaut M."/>
            <person name="Harispe M.L."/>
            <person name="Henrissat B."/>
            <person name="Hilden K.S."/>
            <person name="Hope R."/>
            <person name="Hossain A."/>
            <person name="Karabika E."/>
            <person name="Karaffa L."/>
            <person name="Karanyi Z."/>
            <person name="Krasevec N."/>
            <person name="Kuo A."/>
            <person name="Kusch H."/>
            <person name="LaButti K."/>
            <person name="Lagendijk E.L."/>
            <person name="Lapidus A."/>
            <person name="Levasseur A."/>
            <person name="Lindquist E."/>
            <person name="Lipzen A."/>
            <person name="Logrieco A.F."/>
            <person name="MacCabe A."/>
            <person name="Maekelae M.R."/>
            <person name="Malavazi I."/>
            <person name="Melin P."/>
            <person name="Meyer V."/>
            <person name="Mielnichuk N."/>
            <person name="Miskei M."/>
            <person name="Molnar A.P."/>
            <person name="Mule G."/>
            <person name="Ngan C.Y."/>
            <person name="Orejas M."/>
            <person name="Orosz E."/>
            <person name="Ouedraogo J.P."/>
            <person name="Overkamp K.M."/>
            <person name="Park H.-S."/>
            <person name="Perrone G."/>
            <person name="Piumi F."/>
            <person name="Punt P.J."/>
            <person name="Ram A.F."/>
            <person name="Ramon A."/>
            <person name="Rauscher S."/>
            <person name="Record E."/>
            <person name="Riano-Pachon D.M."/>
            <person name="Robert V."/>
            <person name="Roehrig J."/>
            <person name="Ruller R."/>
            <person name="Salamov A."/>
            <person name="Salih N.S."/>
            <person name="Samson R.A."/>
            <person name="Sandor E."/>
            <person name="Sanguinetti M."/>
            <person name="Schuetze T."/>
            <person name="Sepcic K."/>
            <person name="Shelest E."/>
            <person name="Sherlock G."/>
            <person name="Sophianopoulou V."/>
            <person name="Squina F.M."/>
            <person name="Sun H."/>
            <person name="Susca A."/>
            <person name="Todd R.B."/>
            <person name="Tsang A."/>
            <person name="Unkles S.E."/>
            <person name="van de Wiele N."/>
            <person name="van Rossen-Uffink D."/>
            <person name="Oliveira J.V."/>
            <person name="Vesth T.C."/>
            <person name="Visser J."/>
            <person name="Yu J.-H."/>
            <person name="Zhou M."/>
            <person name="Andersen M.R."/>
            <person name="Archer D.B."/>
            <person name="Baker S.E."/>
            <person name="Benoit I."/>
            <person name="Brakhage A.A."/>
            <person name="Braus G.H."/>
            <person name="Fischer R."/>
            <person name="Frisvad J.C."/>
            <person name="Goldman G.H."/>
            <person name="Houbraken J."/>
            <person name="Oakley B."/>
            <person name="Pocsi I."/>
            <person name="Scazzocchio C."/>
            <person name="Seiboth B."/>
            <person name="vanKuyk P.A."/>
            <person name="Wortman J."/>
            <person name="Dyer P.S."/>
            <person name="Grigoriev I.V."/>
        </authorList>
    </citation>
    <scope>NUCLEOTIDE SEQUENCE [LARGE SCALE GENOMIC DNA]</scope>
    <source>
        <strain evidence="9">CBS 593.65</strain>
    </source>
</reference>
<evidence type="ECO:0000259" key="7">
    <source>
        <dbReference type="SMART" id="SM00906"/>
    </source>
</evidence>
<keyword evidence="1" id="KW-0862">Zinc</keyword>
<feature type="compositionally biased region" description="Polar residues" evidence="6">
    <location>
        <begin position="68"/>
        <end position="91"/>
    </location>
</feature>
<proteinExistence type="predicted"/>
<keyword evidence="5" id="KW-0539">Nucleus</keyword>
<dbReference type="EMBL" id="KV878588">
    <property type="protein sequence ID" value="OJJ57307.1"/>
    <property type="molecule type" value="Genomic_DNA"/>
</dbReference>
<feature type="region of interest" description="Disordered" evidence="6">
    <location>
        <begin position="33"/>
        <end position="102"/>
    </location>
</feature>
<dbReference type="VEuPathDB" id="FungiDB:ASPSYDRAFT_154630"/>
<dbReference type="GO" id="GO:0006351">
    <property type="term" value="P:DNA-templated transcription"/>
    <property type="evidence" value="ECO:0007669"/>
    <property type="project" value="InterPro"/>
</dbReference>
<dbReference type="CDD" id="cd12148">
    <property type="entry name" value="fungal_TF_MHR"/>
    <property type="match status" value="1"/>
</dbReference>
<keyword evidence="3" id="KW-0238">DNA-binding</keyword>
<evidence type="ECO:0000256" key="6">
    <source>
        <dbReference type="SAM" id="MobiDB-lite"/>
    </source>
</evidence>
<dbReference type="AlphaFoldDB" id="A0A1L9TD13"/>
<feature type="region of interest" description="Disordered" evidence="6">
    <location>
        <begin position="518"/>
        <end position="538"/>
    </location>
</feature>
<dbReference type="RefSeq" id="XP_040701113.1">
    <property type="nucleotide sequence ID" value="XM_040842384.1"/>
</dbReference>
<sequence length="605" mass="68290">MVRPTVSNTNLRERAKIVRCDLQRQEDGVCSNCKRRGQRCRGSPLPRRHSDRAARVTQDRAFPLATGSPVSLASNPRNNANVSSDQSGLSPPSQPRSAHHQAIRSPIAQPGYIGEQSLMSFSSSVTPYAIPDAGSFPEHIHNEILRVTDAKSLPPPSKVQVFADTYFKQLYHIAPVIDRADLVGEEPSILLLQAVCLIGSQLRYPRDQSPTLLSESCYLKIKTLIYTKHEHDNFAILKTLCILCFWVVTPPVVVSLDSSYHWLGVAVRLAYQMGLHRESSYSKLSNPGAARRIIWFLFVADKLQAAAFGRPACLVSKSMDLSPLGLEDFETANTAAEVFIEYTKLNMLLERIVEFQDRKAEITPEQVSCILSSLEHWLANLPSNLRLHDQSGRRIYRRDISEMHIHYFTCVILFVHLYGQVFHPSMTPIPSIVASSCMARLYQEIDDRDEINYLTPVHNWSLMVACIPQIHRNILLPEEHDLCSTELDTFVTALRCMRLKWPPAYNILTTIDRLRTAKTHPRAHTPAERQQKPSPLPTLYELPTPVLTSLFPFSKDMCPRMALVNPDVGESSTGMENTMMPAVEDCMDWIFDEFNLGLLNMPFVG</sequence>
<evidence type="ECO:0000256" key="3">
    <source>
        <dbReference type="ARBA" id="ARBA00023125"/>
    </source>
</evidence>
<dbReference type="GO" id="GO:0008270">
    <property type="term" value="F:zinc ion binding"/>
    <property type="evidence" value="ECO:0007669"/>
    <property type="project" value="InterPro"/>
</dbReference>
<feature type="domain" description="Xylanolytic transcriptional activator regulatory" evidence="7">
    <location>
        <begin position="259"/>
        <end position="329"/>
    </location>
</feature>
<evidence type="ECO:0000256" key="4">
    <source>
        <dbReference type="ARBA" id="ARBA00023163"/>
    </source>
</evidence>
<accession>A0A1L9TD13</accession>
<dbReference type="OrthoDB" id="39175at2759"/>
<evidence type="ECO:0000256" key="1">
    <source>
        <dbReference type="ARBA" id="ARBA00022833"/>
    </source>
</evidence>
<evidence type="ECO:0000256" key="5">
    <source>
        <dbReference type="ARBA" id="ARBA00023242"/>
    </source>
</evidence>
<dbReference type="PANTHER" id="PTHR47171">
    <property type="entry name" value="FARA-RELATED"/>
    <property type="match status" value="1"/>
</dbReference>
<dbReference type="InterPro" id="IPR007219">
    <property type="entry name" value="XnlR_reg_dom"/>
</dbReference>
<evidence type="ECO:0000313" key="9">
    <source>
        <dbReference type="Proteomes" id="UP000184356"/>
    </source>
</evidence>
<dbReference type="Pfam" id="PF04082">
    <property type="entry name" value="Fungal_trans"/>
    <property type="match status" value="1"/>
</dbReference>
<name>A0A1L9TD13_9EURO</name>
<keyword evidence="9" id="KW-1185">Reference proteome</keyword>
<evidence type="ECO:0000313" key="8">
    <source>
        <dbReference type="EMBL" id="OJJ57307.1"/>
    </source>
</evidence>
<dbReference type="STRING" id="1036612.A0A1L9TD13"/>
<dbReference type="PANTHER" id="PTHR47171:SF3">
    <property type="entry name" value="FARA-RELATED"/>
    <property type="match status" value="1"/>
</dbReference>